<dbReference type="InterPro" id="IPR011009">
    <property type="entry name" value="Kinase-like_dom_sf"/>
</dbReference>
<dbReference type="Gene3D" id="1.10.510.10">
    <property type="entry name" value="Transferase(Phosphotransferase) domain 1"/>
    <property type="match status" value="1"/>
</dbReference>
<evidence type="ECO:0000256" key="2">
    <source>
        <dbReference type="ARBA" id="ARBA00022741"/>
    </source>
</evidence>
<name>A0AAN7V6D7_9PEZI</name>
<dbReference type="InterPro" id="IPR000719">
    <property type="entry name" value="Prot_kinase_dom"/>
</dbReference>
<evidence type="ECO:0000259" key="5">
    <source>
        <dbReference type="PROSITE" id="PS50011"/>
    </source>
</evidence>
<keyword evidence="2" id="KW-0547">Nucleotide-binding</keyword>
<sequence>MSRSSTLNVIPRSYKDDISESCDENRHVVEFSLRVLYNASQSKWHVKVTFRGVLQSSDIRSAWLQRKRDLVQLCQMLELGSLPLLDNTVTEVILSNTPPDPRNVSTYQINNLHLEPCNMYARVARQLYAIVREDPVRVRFPLHNNDLEIPAKDLTVVRKEMELAAGVYLAHIDGDAQLYVYKEIDKLYYEPGDTEVLIQEFRNLKTLRNVEGVVRLIAIVTSANPYQTLEASRGDSTVAQGILLEYHSNGTLQDALKMSSGTSYPWRRWALQIASSLYRMHQYGLTHMDIKPSNIVISANLEAILIDVSGRAFSHEWLSPEMRCLQNPLVQDFTSRVLNDIWAFGNLASQMASASSDNSEKDVLITLCSNCTSPPSARPSLHQIIAILEGDVQESIVAPVDVIRLEATVRTIP</sequence>
<dbReference type="PROSITE" id="PS50011">
    <property type="entry name" value="PROTEIN_KINASE_DOM"/>
    <property type="match status" value="1"/>
</dbReference>
<dbReference type="SMART" id="SM00220">
    <property type="entry name" value="S_TKc"/>
    <property type="match status" value="1"/>
</dbReference>
<evidence type="ECO:0000256" key="4">
    <source>
        <dbReference type="ARBA" id="ARBA00022840"/>
    </source>
</evidence>
<dbReference type="Proteomes" id="UP001305414">
    <property type="component" value="Unassembled WGS sequence"/>
</dbReference>
<dbReference type="InterPro" id="IPR051681">
    <property type="entry name" value="Ser/Thr_Kinases-Pseudokinases"/>
</dbReference>
<protein>
    <recommendedName>
        <fullName evidence="5">Protein kinase domain-containing protein</fullName>
    </recommendedName>
</protein>
<dbReference type="SUPFAM" id="SSF56112">
    <property type="entry name" value="Protein kinase-like (PK-like)"/>
    <property type="match status" value="1"/>
</dbReference>
<dbReference type="InterPro" id="IPR008271">
    <property type="entry name" value="Ser/Thr_kinase_AS"/>
</dbReference>
<evidence type="ECO:0000256" key="3">
    <source>
        <dbReference type="ARBA" id="ARBA00022777"/>
    </source>
</evidence>
<dbReference type="GO" id="GO:0004674">
    <property type="term" value="F:protein serine/threonine kinase activity"/>
    <property type="evidence" value="ECO:0007669"/>
    <property type="project" value="TreeGrafter"/>
</dbReference>
<keyword evidence="4" id="KW-0067">ATP-binding</keyword>
<dbReference type="CDD" id="cd00180">
    <property type="entry name" value="PKc"/>
    <property type="match status" value="1"/>
</dbReference>
<feature type="domain" description="Protein kinase" evidence="5">
    <location>
        <begin position="157"/>
        <end position="413"/>
    </location>
</feature>
<keyword evidence="7" id="KW-1185">Reference proteome</keyword>
<dbReference type="GO" id="GO:0005524">
    <property type="term" value="F:ATP binding"/>
    <property type="evidence" value="ECO:0007669"/>
    <property type="project" value="UniProtKB-KW"/>
</dbReference>
<evidence type="ECO:0000313" key="6">
    <source>
        <dbReference type="EMBL" id="KAK5637549.1"/>
    </source>
</evidence>
<reference evidence="6 7" key="1">
    <citation type="submission" date="2023-10" db="EMBL/GenBank/DDBJ databases">
        <title>Draft genome sequence of Xylaria bambusicola isolate GMP-LS, the root and basal stem rot pathogen of sugarcane in Indonesia.</title>
        <authorList>
            <person name="Selvaraj P."/>
            <person name="Muralishankar V."/>
            <person name="Muruganantham S."/>
            <person name="Sp S."/>
            <person name="Haryani S."/>
            <person name="Lau K.J.X."/>
            <person name="Naqvi N.I."/>
        </authorList>
    </citation>
    <scope>NUCLEOTIDE SEQUENCE [LARGE SCALE GENOMIC DNA]</scope>
    <source>
        <strain evidence="6">GMP-LS</strain>
    </source>
</reference>
<keyword evidence="3" id="KW-0418">Kinase</keyword>
<organism evidence="6 7">
    <name type="scientific">Xylaria bambusicola</name>
    <dbReference type="NCBI Taxonomy" id="326684"/>
    <lineage>
        <taxon>Eukaryota</taxon>
        <taxon>Fungi</taxon>
        <taxon>Dikarya</taxon>
        <taxon>Ascomycota</taxon>
        <taxon>Pezizomycotina</taxon>
        <taxon>Sordariomycetes</taxon>
        <taxon>Xylariomycetidae</taxon>
        <taxon>Xylariales</taxon>
        <taxon>Xylariaceae</taxon>
        <taxon>Xylaria</taxon>
    </lineage>
</organism>
<dbReference type="EMBL" id="JAWHQM010000131">
    <property type="protein sequence ID" value="KAK5637549.1"/>
    <property type="molecule type" value="Genomic_DNA"/>
</dbReference>
<evidence type="ECO:0000313" key="7">
    <source>
        <dbReference type="Proteomes" id="UP001305414"/>
    </source>
</evidence>
<gene>
    <name evidence="6" type="ORF">RRF57_013264</name>
</gene>
<accession>A0AAN7V6D7</accession>
<dbReference type="AlphaFoldDB" id="A0AAN7V6D7"/>
<comment type="caution">
    <text evidence="6">The sequence shown here is derived from an EMBL/GenBank/DDBJ whole genome shotgun (WGS) entry which is preliminary data.</text>
</comment>
<evidence type="ECO:0000256" key="1">
    <source>
        <dbReference type="ARBA" id="ARBA00022679"/>
    </source>
</evidence>
<dbReference type="PANTHER" id="PTHR44329:SF288">
    <property type="entry name" value="MITOGEN-ACTIVATED PROTEIN KINASE KINASE KINASE 20"/>
    <property type="match status" value="1"/>
</dbReference>
<keyword evidence="1" id="KW-0808">Transferase</keyword>
<dbReference type="PANTHER" id="PTHR44329">
    <property type="entry name" value="SERINE/THREONINE-PROTEIN KINASE TNNI3K-RELATED"/>
    <property type="match status" value="1"/>
</dbReference>
<dbReference type="Pfam" id="PF00069">
    <property type="entry name" value="Pkinase"/>
    <property type="match status" value="1"/>
</dbReference>
<proteinExistence type="predicted"/>
<dbReference type="PROSITE" id="PS00108">
    <property type="entry name" value="PROTEIN_KINASE_ST"/>
    <property type="match status" value="1"/>
</dbReference>